<evidence type="ECO:0000256" key="1">
    <source>
        <dbReference type="SAM" id="Phobius"/>
    </source>
</evidence>
<dbReference type="GO" id="GO:0009253">
    <property type="term" value="P:peptidoglycan catabolic process"/>
    <property type="evidence" value="ECO:0007669"/>
    <property type="project" value="InterPro"/>
</dbReference>
<evidence type="ECO:0000313" key="3">
    <source>
        <dbReference type="Proteomes" id="UP000004069"/>
    </source>
</evidence>
<protein>
    <submittedName>
        <fullName evidence="2">Uncharacterized protein</fullName>
    </submittedName>
</protein>
<dbReference type="EMBL" id="ADNY01000068">
    <property type="protein sequence ID" value="EFG54697.1"/>
    <property type="molecule type" value="Genomic_DNA"/>
</dbReference>
<evidence type="ECO:0000313" key="2">
    <source>
        <dbReference type="EMBL" id="EFG54697.1"/>
    </source>
</evidence>
<accession>D4YVV3</accession>
<dbReference type="STRING" id="83683.B1745_06195"/>
<sequence>MYYNYYGIYPKAKEQDEMQNRLLRKKKLANDRLRLFINMLLILVVALVNFEIIPNINTYINSSHLSSNSQPQIQASFTNEDLKKYRGNKTVIQIAPTDKKSWSQSDKRYLRLVITPADNARDFASSMDSSAKYVVQQLQNSKLSLKQVSITAKNTDNFDHYGYNMSQYIALLTQKYSGHDEMAYRSTAAIERILDFVSVLIIVVSLLTLIWCIIVPKEKIECWI</sequence>
<name>D4YVV3_9LACO</name>
<dbReference type="Proteomes" id="UP000004069">
    <property type="component" value="Unassembled WGS sequence"/>
</dbReference>
<feature type="transmembrane region" description="Helical" evidence="1">
    <location>
        <begin position="33"/>
        <end position="53"/>
    </location>
</feature>
<keyword evidence="1" id="KW-0472">Membrane</keyword>
<proteinExistence type="predicted"/>
<dbReference type="Gene3D" id="3.40.80.10">
    <property type="entry name" value="Peptidoglycan recognition protein-like"/>
    <property type="match status" value="1"/>
</dbReference>
<dbReference type="InterPro" id="IPR036505">
    <property type="entry name" value="Amidase/PGRP_sf"/>
</dbReference>
<feature type="transmembrane region" description="Helical" evidence="1">
    <location>
        <begin position="196"/>
        <end position="215"/>
    </location>
</feature>
<reference evidence="2 3" key="1">
    <citation type="submission" date="2010-04" db="EMBL/GenBank/DDBJ databases">
        <authorList>
            <person name="Muzny D."/>
            <person name="Qin X."/>
            <person name="Deng J."/>
            <person name="Jiang H."/>
            <person name="Liu Y."/>
            <person name="Qu J."/>
            <person name="Song X.-Z."/>
            <person name="Zhang L."/>
            <person name="Thornton R."/>
            <person name="Coyle M."/>
            <person name="Francisco L."/>
            <person name="Jackson L."/>
            <person name="Javaid M."/>
            <person name="Korchina V."/>
            <person name="Kovar C."/>
            <person name="Mata R."/>
            <person name="Mathew T."/>
            <person name="Ngo R."/>
            <person name="Nguyen L."/>
            <person name="Nguyen N."/>
            <person name="Okwuonu G."/>
            <person name="Ongeri F."/>
            <person name="Pham C."/>
            <person name="Simmons D."/>
            <person name="Wilczek-Boney K."/>
            <person name="Hale W."/>
            <person name="Jakkamsetti A."/>
            <person name="Pham P."/>
            <person name="Ruth R."/>
            <person name="San Lucas F."/>
            <person name="Warren J."/>
            <person name="Zhang J."/>
            <person name="Zhao Z."/>
            <person name="Zhou C."/>
            <person name="Zhu D."/>
            <person name="Lee S."/>
            <person name="Bess C."/>
            <person name="Blankenburg K."/>
            <person name="Forbes L."/>
            <person name="Fu Q."/>
            <person name="Gubbala S."/>
            <person name="Hirani K."/>
            <person name="Jayaseelan J.C."/>
            <person name="Lara F."/>
            <person name="Munidasa M."/>
            <person name="Palculict T."/>
            <person name="Patil S."/>
            <person name="Pu L.-L."/>
            <person name="Saada N."/>
            <person name="Tang L."/>
            <person name="Weissenberger G."/>
            <person name="Zhu Y."/>
            <person name="Hemphill L."/>
            <person name="Shang Y."/>
            <person name="Youmans B."/>
            <person name="Ayvaz T."/>
            <person name="Ross M."/>
            <person name="Santibanez J."/>
            <person name="Aqrawi P."/>
            <person name="Gross S."/>
            <person name="Joshi V."/>
            <person name="Fowler G."/>
            <person name="Nazareth L."/>
            <person name="Reid J."/>
            <person name="Worley K."/>
            <person name="Petrosino J."/>
            <person name="Highlander S."/>
            <person name="Gibbs R."/>
        </authorList>
    </citation>
    <scope>NUCLEOTIDE SEQUENCE [LARGE SCALE GENOMIC DNA]</scope>
    <source>
        <strain evidence="2 3">DSM 11664</strain>
    </source>
</reference>
<dbReference type="PATRIC" id="fig|585524.9.peg.1398"/>
<dbReference type="GO" id="GO:0008745">
    <property type="term" value="F:N-acetylmuramoyl-L-alanine amidase activity"/>
    <property type="evidence" value="ECO:0007669"/>
    <property type="project" value="InterPro"/>
</dbReference>
<dbReference type="AlphaFoldDB" id="D4YVV3"/>
<organism evidence="2 3">
    <name type="scientific">Lactobacillus amylolyticus DSM 11664</name>
    <dbReference type="NCBI Taxonomy" id="585524"/>
    <lineage>
        <taxon>Bacteria</taxon>
        <taxon>Bacillati</taxon>
        <taxon>Bacillota</taxon>
        <taxon>Bacilli</taxon>
        <taxon>Lactobacillales</taxon>
        <taxon>Lactobacillaceae</taxon>
        <taxon>Lactobacillus</taxon>
    </lineage>
</organism>
<gene>
    <name evidence="2" type="ORF">HMPREF0493_1664</name>
</gene>
<comment type="caution">
    <text evidence="2">The sequence shown here is derived from an EMBL/GenBank/DDBJ whole genome shotgun (WGS) entry which is preliminary data.</text>
</comment>
<keyword evidence="3" id="KW-1185">Reference proteome</keyword>
<keyword evidence="1" id="KW-1133">Transmembrane helix</keyword>
<keyword evidence="1" id="KW-0812">Transmembrane</keyword>